<feature type="transmembrane region" description="Helical" evidence="11">
    <location>
        <begin position="233"/>
        <end position="251"/>
    </location>
</feature>
<keyword evidence="14" id="KW-1185">Reference proteome</keyword>
<evidence type="ECO:0000256" key="10">
    <source>
        <dbReference type="ARBA" id="ARBA00023136"/>
    </source>
</evidence>
<keyword evidence="7 11" id="KW-0378">Hydrolase</keyword>
<dbReference type="Gene3D" id="1.20.1540.10">
    <property type="entry name" value="Rhomboid-like"/>
    <property type="match status" value="1"/>
</dbReference>
<dbReference type="AlphaFoldDB" id="A0AAD2CB62"/>
<dbReference type="Pfam" id="PF01694">
    <property type="entry name" value="Rhomboid"/>
    <property type="match status" value="1"/>
</dbReference>
<evidence type="ECO:0000259" key="12">
    <source>
        <dbReference type="Pfam" id="PF01694"/>
    </source>
</evidence>
<dbReference type="PANTHER" id="PTHR22936">
    <property type="entry name" value="RHOMBOID-RELATED"/>
    <property type="match status" value="1"/>
</dbReference>
<feature type="transmembrane region" description="Helical" evidence="11">
    <location>
        <begin position="328"/>
        <end position="348"/>
    </location>
</feature>
<feature type="transmembrane region" description="Helical" evidence="11">
    <location>
        <begin position="458"/>
        <end position="477"/>
    </location>
</feature>
<dbReference type="GO" id="GO:0006508">
    <property type="term" value="P:proteolysis"/>
    <property type="evidence" value="ECO:0007669"/>
    <property type="project" value="UniProtKB-KW"/>
</dbReference>
<evidence type="ECO:0000313" key="13">
    <source>
        <dbReference type="EMBL" id="CAJ1919024.1"/>
    </source>
</evidence>
<proteinExistence type="inferred from homology"/>
<feature type="domain" description="Peptidase S54 rhomboid" evidence="12">
    <location>
        <begin position="288"/>
        <end position="438"/>
    </location>
</feature>
<dbReference type="PANTHER" id="PTHR22936:SF69">
    <property type="entry name" value="RHOMBOID-LIKE PROTEIN"/>
    <property type="match status" value="1"/>
</dbReference>
<protein>
    <recommendedName>
        <fullName evidence="4">rhomboid protease</fullName>
        <ecNumber evidence="4">3.4.21.105</ecNumber>
    </recommendedName>
</protein>
<sequence>MKSSNHEATSTTVDIEVAAPNDHKWIDGDDLFGVNLNDGMDELTEISDIETGSSDDDLVVHELGDDLVDVNLDDDVDEMTEESDIETCLSGNDLVASEPGDDLVDVNLDDDGDELTEKSDVETDASDDDLTALEIEVEAFRVALLATLGANNEMDPRLRRIACDFAFAQSERARTGRPLLVVSTIEIFGHLGDIRADIRWAEDAARRRENHETCVSWEDSEKKRKQMRWKRSYLTYTIIISHFAMMVYEFYLSDWTAEPMKTNKSFGPSSDVMFRAGSMRAFDMIQNGNWYRLLTATFCHAGLIHYIANDLGICHLGSIFEANHGKIWLALVYFIPAVAANVLSALFHPSGVSLGASGALFGLYGACLADIVVNWKLMFLVFKDHPGVSKRYLKLKRACFIFLEVIGNMAFGLIPMIDNFAHLGGVFYGSLIGYCILQPLPLSFFGKRKRSSSTCRSVVSRFIAAAIMISAVAYSSVKLSQSDGITVPYPLVNYYISGYPI</sequence>
<comment type="catalytic activity">
    <reaction evidence="1 11">
        <text>Cleaves type-1 transmembrane domains using a catalytic dyad composed of serine and histidine that are contributed by different transmembrane domains.</text>
        <dbReference type="EC" id="3.4.21.105"/>
    </reaction>
</comment>
<evidence type="ECO:0000256" key="9">
    <source>
        <dbReference type="ARBA" id="ARBA00022989"/>
    </source>
</evidence>
<evidence type="ECO:0000256" key="11">
    <source>
        <dbReference type="RuleBase" id="RU362115"/>
    </source>
</evidence>
<dbReference type="InterPro" id="IPR002610">
    <property type="entry name" value="Peptidase_S54_rhomboid-like"/>
</dbReference>
<feature type="transmembrane region" description="Helical" evidence="11">
    <location>
        <begin position="354"/>
        <end position="377"/>
    </location>
</feature>
<reference evidence="13" key="1">
    <citation type="submission" date="2023-08" db="EMBL/GenBank/DDBJ databases">
        <authorList>
            <person name="Audoor S."/>
            <person name="Bilcke G."/>
        </authorList>
    </citation>
    <scope>NUCLEOTIDE SEQUENCE</scope>
</reference>
<evidence type="ECO:0000313" key="14">
    <source>
        <dbReference type="Proteomes" id="UP001295423"/>
    </source>
</evidence>
<comment type="caution">
    <text evidence="13">The sequence shown here is derived from an EMBL/GenBank/DDBJ whole genome shotgun (WGS) entry which is preliminary data.</text>
</comment>
<organism evidence="13 14">
    <name type="scientific">Cylindrotheca closterium</name>
    <dbReference type="NCBI Taxonomy" id="2856"/>
    <lineage>
        <taxon>Eukaryota</taxon>
        <taxon>Sar</taxon>
        <taxon>Stramenopiles</taxon>
        <taxon>Ochrophyta</taxon>
        <taxon>Bacillariophyta</taxon>
        <taxon>Bacillariophyceae</taxon>
        <taxon>Bacillariophycidae</taxon>
        <taxon>Bacillariales</taxon>
        <taxon>Bacillariaceae</taxon>
        <taxon>Cylindrotheca</taxon>
    </lineage>
</organism>
<evidence type="ECO:0000256" key="8">
    <source>
        <dbReference type="ARBA" id="ARBA00022825"/>
    </source>
</evidence>
<keyword evidence="9 11" id="KW-1133">Transmembrane helix</keyword>
<dbReference type="SUPFAM" id="SSF144091">
    <property type="entry name" value="Rhomboid-like"/>
    <property type="match status" value="1"/>
</dbReference>
<comment type="subcellular location">
    <subcellularLocation>
        <location evidence="2 11">Membrane</location>
        <topology evidence="2 11">Multi-pass membrane protein</topology>
    </subcellularLocation>
</comment>
<dbReference type="GO" id="GO:0016020">
    <property type="term" value="C:membrane"/>
    <property type="evidence" value="ECO:0007669"/>
    <property type="project" value="UniProtKB-SubCell"/>
</dbReference>
<evidence type="ECO:0000256" key="5">
    <source>
        <dbReference type="ARBA" id="ARBA00022670"/>
    </source>
</evidence>
<evidence type="ECO:0000256" key="7">
    <source>
        <dbReference type="ARBA" id="ARBA00022801"/>
    </source>
</evidence>
<comment type="function">
    <text evidence="11">Serine protease involved in intramembrane proteolysis.</text>
</comment>
<feature type="transmembrane region" description="Helical" evidence="11">
    <location>
        <begin position="290"/>
        <end position="308"/>
    </location>
</feature>
<name>A0AAD2CB62_9STRA</name>
<keyword evidence="5 11" id="KW-0645">Protease</keyword>
<accession>A0AAD2CB62</accession>
<keyword evidence="8 11" id="KW-0720">Serine protease</keyword>
<dbReference type="InterPro" id="IPR022764">
    <property type="entry name" value="Peptidase_S54_rhomboid_dom"/>
</dbReference>
<keyword evidence="6 11" id="KW-0812">Transmembrane</keyword>
<feature type="transmembrane region" description="Helical" evidence="11">
    <location>
        <begin position="398"/>
        <end position="417"/>
    </location>
</feature>
<dbReference type="EMBL" id="CAKOGP040000002">
    <property type="protein sequence ID" value="CAJ1919024.1"/>
    <property type="molecule type" value="Genomic_DNA"/>
</dbReference>
<evidence type="ECO:0000256" key="2">
    <source>
        <dbReference type="ARBA" id="ARBA00004141"/>
    </source>
</evidence>
<evidence type="ECO:0000256" key="3">
    <source>
        <dbReference type="ARBA" id="ARBA00009045"/>
    </source>
</evidence>
<dbReference type="Proteomes" id="UP001295423">
    <property type="component" value="Unassembled WGS sequence"/>
</dbReference>
<evidence type="ECO:0000256" key="4">
    <source>
        <dbReference type="ARBA" id="ARBA00013039"/>
    </source>
</evidence>
<dbReference type="InterPro" id="IPR035952">
    <property type="entry name" value="Rhomboid-like_sf"/>
</dbReference>
<dbReference type="GO" id="GO:0004252">
    <property type="term" value="F:serine-type endopeptidase activity"/>
    <property type="evidence" value="ECO:0007669"/>
    <property type="project" value="InterPro"/>
</dbReference>
<keyword evidence="10 11" id="KW-0472">Membrane</keyword>
<comment type="similarity">
    <text evidence="3 11">Belongs to the peptidase S54 family.</text>
</comment>
<gene>
    <name evidence="13" type="ORF">CYCCA115_LOCUS834</name>
</gene>
<feature type="transmembrane region" description="Helical" evidence="11">
    <location>
        <begin position="423"/>
        <end position="446"/>
    </location>
</feature>
<evidence type="ECO:0000256" key="6">
    <source>
        <dbReference type="ARBA" id="ARBA00022692"/>
    </source>
</evidence>
<evidence type="ECO:0000256" key="1">
    <source>
        <dbReference type="ARBA" id="ARBA00000156"/>
    </source>
</evidence>
<dbReference type="EC" id="3.4.21.105" evidence="4"/>